<evidence type="ECO:0000313" key="3">
    <source>
        <dbReference type="Proteomes" id="UP001443914"/>
    </source>
</evidence>
<evidence type="ECO:0000313" key="2">
    <source>
        <dbReference type="EMBL" id="KAK9724557.1"/>
    </source>
</evidence>
<sequence>MDDPIKNFTKVYSTVLKEERHANITRVKEERNEAAMVVRGYGAGRHKGSSAWQESEEENLSPHCDYCSKDNHVKNECYEKYGYEVIKARGRGRGRGGMSNRRGNYGRGGGRSGGRGKHQENATGNATNGASSDADGQHQNIPFTDEEIERIRIILAGSEGSEKLTGQGFEDGDWAR</sequence>
<proteinExistence type="predicted"/>
<dbReference type="EMBL" id="JBDFQZ010000005">
    <property type="protein sequence ID" value="KAK9724557.1"/>
    <property type="molecule type" value="Genomic_DNA"/>
</dbReference>
<evidence type="ECO:0000256" key="1">
    <source>
        <dbReference type="SAM" id="MobiDB-lite"/>
    </source>
</evidence>
<accession>A0AAW1KVM7</accession>
<protein>
    <submittedName>
        <fullName evidence="2">Uncharacterized protein</fullName>
    </submittedName>
</protein>
<comment type="caution">
    <text evidence="2">The sequence shown here is derived from an EMBL/GenBank/DDBJ whole genome shotgun (WGS) entry which is preliminary data.</text>
</comment>
<gene>
    <name evidence="2" type="ORF">RND81_05G082200</name>
</gene>
<feature type="region of interest" description="Disordered" evidence="1">
    <location>
        <begin position="89"/>
        <end position="176"/>
    </location>
</feature>
<dbReference type="AlphaFoldDB" id="A0AAW1KVM7"/>
<keyword evidence="3" id="KW-1185">Reference proteome</keyword>
<dbReference type="Proteomes" id="UP001443914">
    <property type="component" value="Unassembled WGS sequence"/>
</dbReference>
<reference evidence="2" key="1">
    <citation type="submission" date="2024-03" db="EMBL/GenBank/DDBJ databases">
        <title>WGS assembly of Saponaria officinalis var. Norfolk2.</title>
        <authorList>
            <person name="Jenkins J."/>
            <person name="Shu S."/>
            <person name="Grimwood J."/>
            <person name="Barry K."/>
            <person name="Goodstein D."/>
            <person name="Schmutz J."/>
            <person name="Leebens-Mack J."/>
            <person name="Osbourn A."/>
        </authorList>
    </citation>
    <scope>NUCLEOTIDE SEQUENCE [LARGE SCALE GENOMIC DNA]</scope>
    <source>
        <strain evidence="2">JIC</strain>
    </source>
</reference>
<organism evidence="2 3">
    <name type="scientific">Saponaria officinalis</name>
    <name type="common">Common soapwort</name>
    <name type="synonym">Lychnis saponaria</name>
    <dbReference type="NCBI Taxonomy" id="3572"/>
    <lineage>
        <taxon>Eukaryota</taxon>
        <taxon>Viridiplantae</taxon>
        <taxon>Streptophyta</taxon>
        <taxon>Embryophyta</taxon>
        <taxon>Tracheophyta</taxon>
        <taxon>Spermatophyta</taxon>
        <taxon>Magnoliopsida</taxon>
        <taxon>eudicotyledons</taxon>
        <taxon>Gunneridae</taxon>
        <taxon>Pentapetalae</taxon>
        <taxon>Caryophyllales</taxon>
        <taxon>Caryophyllaceae</taxon>
        <taxon>Caryophylleae</taxon>
        <taxon>Saponaria</taxon>
    </lineage>
</organism>
<name>A0AAW1KVM7_SAPOF</name>
<feature type="compositionally biased region" description="Polar residues" evidence="1">
    <location>
        <begin position="121"/>
        <end position="131"/>
    </location>
</feature>